<reference evidence="4 5" key="1">
    <citation type="submission" date="2018-05" db="EMBL/GenBank/DDBJ databases">
        <title>Genome sequencing of Flavobacterium sp. HYN0049.</title>
        <authorList>
            <person name="Yi H."/>
            <person name="Baek C."/>
        </authorList>
    </citation>
    <scope>NUCLEOTIDE SEQUENCE [LARGE SCALE GENOMIC DNA]</scope>
    <source>
        <strain evidence="4 5">HYN0049</strain>
    </source>
</reference>
<keyword evidence="2" id="KW-0378">Hydrolase</keyword>
<dbReference type="Proteomes" id="UP000244937">
    <property type="component" value="Chromosome"/>
</dbReference>
<gene>
    <name evidence="4" type="ORF">HYN49_09995</name>
</gene>
<name>A0A2S1SLI4_9FLAO</name>
<dbReference type="KEGG" id="fpal:HYN49_09995"/>
<dbReference type="AlphaFoldDB" id="A0A2S1SLI4"/>
<evidence type="ECO:0000313" key="5">
    <source>
        <dbReference type="Proteomes" id="UP000244937"/>
    </source>
</evidence>
<accession>A0A2S1SLI4</accession>
<dbReference type="PANTHER" id="PTHR10161:SF14">
    <property type="entry name" value="TARTRATE-RESISTANT ACID PHOSPHATASE TYPE 5"/>
    <property type="match status" value="1"/>
</dbReference>
<feature type="domain" description="Calcineurin-like phosphoesterase" evidence="3">
    <location>
        <begin position="60"/>
        <end position="258"/>
    </location>
</feature>
<dbReference type="PANTHER" id="PTHR10161">
    <property type="entry name" value="TARTRATE-RESISTANT ACID PHOSPHATASE TYPE 5"/>
    <property type="match status" value="1"/>
</dbReference>
<dbReference type="Gene3D" id="3.60.21.10">
    <property type="match status" value="1"/>
</dbReference>
<organism evidence="4 5">
    <name type="scientific">Flavobacterium pallidum</name>
    <dbReference type="NCBI Taxonomy" id="2172098"/>
    <lineage>
        <taxon>Bacteria</taxon>
        <taxon>Pseudomonadati</taxon>
        <taxon>Bacteroidota</taxon>
        <taxon>Flavobacteriia</taxon>
        <taxon>Flavobacteriales</taxon>
        <taxon>Flavobacteriaceae</taxon>
        <taxon>Flavobacterium</taxon>
    </lineage>
</organism>
<evidence type="ECO:0000313" key="4">
    <source>
        <dbReference type="EMBL" id="AWI27260.1"/>
    </source>
</evidence>
<protein>
    <submittedName>
        <fullName evidence="4">Metallophosphoesterase</fullName>
    </submittedName>
</protein>
<dbReference type="RefSeq" id="WP_108905027.1">
    <property type="nucleotide sequence ID" value="NZ_CP029187.1"/>
</dbReference>
<dbReference type="InterPro" id="IPR004843">
    <property type="entry name" value="Calcineurin-like_PHP"/>
</dbReference>
<evidence type="ECO:0000259" key="3">
    <source>
        <dbReference type="Pfam" id="PF00149"/>
    </source>
</evidence>
<dbReference type="InterPro" id="IPR029052">
    <property type="entry name" value="Metallo-depent_PP-like"/>
</dbReference>
<evidence type="ECO:0000256" key="2">
    <source>
        <dbReference type="ARBA" id="ARBA00022801"/>
    </source>
</evidence>
<dbReference type="GO" id="GO:0016787">
    <property type="term" value="F:hydrolase activity"/>
    <property type="evidence" value="ECO:0007669"/>
    <property type="project" value="UniProtKB-KW"/>
</dbReference>
<evidence type="ECO:0000256" key="1">
    <source>
        <dbReference type="ARBA" id="ARBA00022729"/>
    </source>
</evidence>
<dbReference type="EMBL" id="CP029187">
    <property type="protein sequence ID" value="AWI27260.1"/>
    <property type="molecule type" value="Genomic_DNA"/>
</dbReference>
<dbReference type="Pfam" id="PF00149">
    <property type="entry name" value="Metallophos"/>
    <property type="match status" value="1"/>
</dbReference>
<dbReference type="OrthoDB" id="333971at2"/>
<keyword evidence="5" id="KW-1185">Reference proteome</keyword>
<keyword evidence="1" id="KW-0732">Signal</keyword>
<sequence>MKLFCWKYGTSTQIFPFITVFFLLTLLNSCATYEAQYGKNVSKNAVLSTTEAKLEHTFFLVGDAGNADKPNAQHTLSFLKKRLDNARQQSTLLFLGDNIYPAGMPMQGKKERKLAEVKLDNQVALAQDYKGRTIFIPGNHDWYSEGLQGLKRQEKYITEKLQQKKSFLPKNGCGIDNVKISDDITLIIIDSQWYMENWDENPTINDDCDIKSREDFFNELEDQLTKNQKKTILLAVHHPLISNGTHGGQFSMAKSLFPFQSDVPLPVVGSVINFIRKTSGLDPQDLMNKKYTALVQRIKPMIQDMPNVIVVSGHEHNLQYIERENIKQIVSGAGSKSEAARAIDPNDFSFGGNGYAVLEVYEKGEAWVSFFGMKKKQEQLLHKFRVNPPVLEKEVKVYPSSFPAKYDASVYNDSLLHKSGVHNFFWGKHYRKYYGTKIPVRTALLDTLYGGLSPVTAGGGHQSMSLRLEDKSKKQYTMRGLRKNAVKFIQTMAFKKQFVEQDFKNTYAEDFLLDFYTTSHPYTPFIVGDLAESVQISHTNPKLFYVPKQNALGEFNEEFGDELYMIEERADKGFEKLKSFGKPDAIASTDDVLLNLRKDEKYKIDEKAYIRARLFDMLIGDWDRHYDQWRWGEYNEKDKVIYRPIPRDRDQAFSKYDGSLLWLIMKMPVLRHMQSFKDDIANVKWFNMEAYPLDLAFITAATKKDWEDQADYLKNNLTDKEIETAFNKLPKEVNDATIDEIKKNLKSRRGHLKEYADHYFEVLQKTVLIVGTDKKDKFVIKRIGDDQTGVSVYRIKNDKEVLISSRIYDRDDTREIWIYGLDDDDVYEVDGKENHAIKIRLFGGQNHDVYHVKNGKKIRIYDFASKENDFDTDGHTKKILSDDYDLNQYDYKRPKYNAIAGFPNVGFNPDDGVKVGISMTYTVNGFKRNPYSQKHNIKANYYFATGGYELIYKGNFPNITSDWDFQMDGRITSPNFSFNFFGYGNETKNREEEIDDDMDYNRVKAQIMYAAPSLNWKGELGAFFTAQATFESIEVERSESRIMGAGIVDPKVFRTQNFAGLNLRYGFENYDNPSNPTLGMKCYIEAGSVVNMADTKRNVPHLEGMIGFSHKVLTSGKLVFASQLKSRLLFSNDFEFYQMATIGGDFDIRAFRSERFSGKRSFFQSSDLRLQFGKIKNSIVPMRYGMLAGFDYGRVWLPTEFSEKWHTAYGGGLWLSGVNAVTAKLNYFYSSEGGRISFGLGFGF</sequence>
<dbReference type="InterPro" id="IPR051558">
    <property type="entry name" value="Metallophosphoesterase_PAP"/>
</dbReference>
<proteinExistence type="predicted"/>
<dbReference type="SUPFAM" id="SSF56300">
    <property type="entry name" value="Metallo-dependent phosphatases"/>
    <property type="match status" value="1"/>
</dbReference>